<dbReference type="Pfam" id="PF04287">
    <property type="entry name" value="DUF446"/>
    <property type="match status" value="1"/>
</dbReference>
<name>A0A2K9ASH9_9GAMM</name>
<dbReference type="InterPro" id="IPR023376">
    <property type="entry name" value="YqcC-like_dom"/>
</dbReference>
<protein>
    <submittedName>
        <fullName evidence="1">Uncharacterized protein</fullName>
    </submittedName>
</protein>
<dbReference type="AlphaFoldDB" id="A0A2K9ASH9"/>
<dbReference type="RefSeq" id="WP_106646002.1">
    <property type="nucleotide sequence ID" value="NZ_BMGO01000002.1"/>
</dbReference>
<dbReference type="EMBL" id="CP025120">
    <property type="protein sequence ID" value="AUD78121.1"/>
    <property type="molecule type" value="Genomic_DNA"/>
</dbReference>
<dbReference type="InterPro" id="IPR036814">
    <property type="entry name" value="YqcC-like_sf"/>
</dbReference>
<dbReference type="KEGG" id="kpd:CW740_02255"/>
<accession>A0A2K9ASH9</accession>
<dbReference type="PANTHER" id="PTHR39586:SF1">
    <property type="entry name" value="CYTOPLASMIC PROTEIN"/>
    <property type="match status" value="1"/>
</dbReference>
<dbReference type="Gene3D" id="1.20.1440.40">
    <property type="entry name" value="YqcC-like"/>
    <property type="match status" value="1"/>
</dbReference>
<proteinExistence type="predicted"/>
<organism evidence="1 2">
    <name type="scientific">Kangiella profundi</name>
    <dbReference type="NCBI Taxonomy" id="1561924"/>
    <lineage>
        <taxon>Bacteria</taxon>
        <taxon>Pseudomonadati</taxon>
        <taxon>Pseudomonadota</taxon>
        <taxon>Gammaproteobacteria</taxon>
        <taxon>Kangiellales</taxon>
        <taxon>Kangiellaceae</taxon>
        <taxon>Kangiella</taxon>
    </lineage>
</organism>
<sequence>MSSTDWLTKYIEIFDRIEEHMVELELWSESHPGHHKLQSSMPFCVDTLQLEEWIQFVFLPKMREYVEEERLPPGPAQITPMAEEVYKNQPELKSLIELLRKFDEISHLSHLH</sequence>
<reference evidence="1 2" key="1">
    <citation type="submission" date="2017-12" db="EMBL/GenBank/DDBJ databases">
        <title>Kangiella profundi FT102 completed genome.</title>
        <authorList>
            <person name="Xu J."/>
            <person name="Wang J."/>
            <person name="Lu Y."/>
        </authorList>
    </citation>
    <scope>NUCLEOTIDE SEQUENCE [LARGE SCALE GENOMIC DNA]</scope>
    <source>
        <strain evidence="1 2">FT102</strain>
    </source>
</reference>
<dbReference type="PANTHER" id="PTHR39586">
    <property type="entry name" value="CYTOPLASMIC PROTEIN-RELATED"/>
    <property type="match status" value="1"/>
</dbReference>
<dbReference type="InterPro" id="IPR007384">
    <property type="entry name" value="UCP006257"/>
</dbReference>
<evidence type="ECO:0000313" key="2">
    <source>
        <dbReference type="Proteomes" id="UP000232693"/>
    </source>
</evidence>
<dbReference type="OrthoDB" id="8794567at2"/>
<keyword evidence="2" id="KW-1185">Reference proteome</keyword>
<dbReference type="Proteomes" id="UP000232693">
    <property type="component" value="Chromosome"/>
</dbReference>
<gene>
    <name evidence="1" type="ORF">CW740_02255</name>
</gene>
<dbReference type="SUPFAM" id="SSF158452">
    <property type="entry name" value="YqcC-like"/>
    <property type="match status" value="1"/>
</dbReference>
<evidence type="ECO:0000313" key="1">
    <source>
        <dbReference type="EMBL" id="AUD78121.1"/>
    </source>
</evidence>
<dbReference type="GO" id="GO:0044010">
    <property type="term" value="P:single-species biofilm formation"/>
    <property type="evidence" value="ECO:0007669"/>
    <property type="project" value="TreeGrafter"/>
</dbReference>